<dbReference type="Gene3D" id="1.50.10.20">
    <property type="match status" value="1"/>
</dbReference>
<evidence type="ECO:0000313" key="1">
    <source>
        <dbReference type="EMBL" id="NEE08515.1"/>
    </source>
</evidence>
<dbReference type="SUPFAM" id="SSF48239">
    <property type="entry name" value="Terpenoid cyclases/Protein prenyltransferases"/>
    <property type="match status" value="1"/>
</dbReference>
<gene>
    <name evidence="1" type="ORF">G3M58_18920</name>
</gene>
<protein>
    <submittedName>
        <fullName evidence="1">Uncharacterized protein</fullName>
    </submittedName>
</protein>
<comment type="caution">
    <text evidence="1">The sequence shown here is derived from an EMBL/GenBank/DDBJ whole genome shotgun (WGS) entry which is preliminary data.</text>
</comment>
<dbReference type="AlphaFoldDB" id="A0A6G3WSN1"/>
<accession>A0A6G3WSN1</accession>
<proteinExistence type="predicted"/>
<dbReference type="InterPro" id="IPR008930">
    <property type="entry name" value="Terpenoid_cyclase/PrenylTrfase"/>
</dbReference>
<organism evidence="1">
    <name type="scientific">Streptomyces sp. SID7499</name>
    <dbReference type="NCBI Taxonomy" id="2706086"/>
    <lineage>
        <taxon>Bacteria</taxon>
        <taxon>Bacillati</taxon>
        <taxon>Actinomycetota</taxon>
        <taxon>Actinomycetes</taxon>
        <taxon>Kitasatosporales</taxon>
        <taxon>Streptomycetaceae</taxon>
        <taxon>Streptomyces</taxon>
    </lineage>
</organism>
<sequence length="261" mass="28102">MIDACLDPVGMAERAPERAAGLPMTVCIGTAGRGRLKSVMLRTVLHLLCGSPLDSGDAPAPVGLEGITTFTDVHLLSARIIHAHACGRPHAVTDAEQSRLISLLALGRNRVLWEASATTHLLGLHAVHTFRPGDPVLDDGLLRLCLAVNADDGVPFLVSHDLWLTAVAGLAFTGEDTLAPYVLRMADLVASWQAPDGSWPFAIGMRQTYVDTTTRCMEFLHAADPDRYRETRDKATAYLTDIAGPDGGCPTWVRGDTRTWT</sequence>
<dbReference type="EMBL" id="JAAGMN010001921">
    <property type="protein sequence ID" value="NEE08515.1"/>
    <property type="molecule type" value="Genomic_DNA"/>
</dbReference>
<reference evidence="1" key="1">
    <citation type="submission" date="2020-01" db="EMBL/GenBank/DDBJ databases">
        <title>Insect and environment-associated Actinomycetes.</title>
        <authorList>
            <person name="Currrie C."/>
            <person name="Chevrette M."/>
            <person name="Carlson C."/>
            <person name="Stubbendieck R."/>
            <person name="Wendt-Pienkowski E."/>
        </authorList>
    </citation>
    <scope>NUCLEOTIDE SEQUENCE</scope>
    <source>
        <strain evidence="1">SID7499</strain>
    </source>
</reference>
<name>A0A6G3WSN1_9ACTN</name>